<dbReference type="GO" id="GO:0070041">
    <property type="term" value="F:rRNA (uridine-C5-)-methyltransferase activity"/>
    <property type="evidence" value="ECO:0007669"/>
    <property type="project" value="TreeGrafter"/>
</dbReference>
<dbReference type="Gene3D" id="2.40.50.140">
    <property type="entry name" value="Nucleic acid-binding proteins"/>
    <property type="match status" value="1"/>
</dbReference>
<evidence type="ECO:0000256" key="2">
    <source>
        <dbReference type="ARBA" id="ARBA00022679"/>
    </source>
</evidence>
<dbReference type="RefSeq" id="WP_124144181.1">
    <property type="nucleotide sequence ID" value="NZ_CAWOKI010000390.1"/>
</dbReference>
<protein>
    <submittedName>
        <fullName evidence="7">23S rRNA (Uracil(1939)-C(5))-methyltransferase RlmD</fullName>
        <ecNumber evidence="7">2.1.1.190</ecNumber>
    </submittedName>
</protein>
<dbReference type="GO" id="GO:0070475">
    <property type="term" value="P:rRNA base methylation"/>
    <property type="evidence" value="ECO:0007669"/>
    <property type="project" value="TreeGrafter"/>
</dbReference>
<dbReference type="InterPro" id="IPR002792">
    <property type="entry name" value="TRAM_dom"/>
</dbReference>
<comment type="similarity">
    <text evidence="4">Belongs to the class I-like SAM-binding methyltransferase superfamily. RNA M5U methyltransferase family.</text>
</comment>
<evidence type="ECO:0000259" key="6">
    <source>
        <dbReference type="PROSITE" id="PS50926"/>
    </source>
</evidence>
<comment type="caution">
    <text evidence="7">The sequence shown here is derived from an EMBL/GenBank/DDBJ whole genome shotgun (WGS) entry which is preliminary data.</text>
</comment>
<evidence type="ECO:0000256" key="3">
    <source>
        <dbReference type="ARBA" id="ARBA00022691"/>
    </source>
</evidence>
<feature type="binding site" evidence="4">
    <location>
        <position position="420"/>
    </location>
    <ligand>
        <name>S-adenosyl-L-methionine</name>
        <dbReference type="ChEBI" id="CHEBI:59789"/>
    </ligand>
</feature>
<organism evidence="7 8">
    <name type="scientific">Okeania hirsuta</name>
    <dbReference type="NCBI Taxonomy" id="1458930"/>
    <lineage>
        <taxon>Bacteria</taxon>
        <taxon>Bacillati</taxon>
        <taxon>Cyanobacteriota</taxon>
        <taxon>Cyanophyceae</taxon>
        <taxon>Oscillatoriophycideae</taxon>
        <taxon>Oscillatoriales</taxon>
        <taxon>Microcoleaceae</taxon>
        <taxon>Okeania</taxon>
    </lineage>
</organism>
<dbReference type="Gene3D" id="2.40.50.1070">
    <property type="match status" value="1"/>
</dbReference>
<dbReference type="Pfam" id="PF01938">
    <property type="entry name" value="TRAM"/>
    <property type="match status" value="1"/>
</dbReference>
<name>A0A3N6PXW2_9CYAN</name>
<feature type="active site" description="Nucleophile" evidence="4">
    <location>
        <position position="447"/>
    </location>
</feature>
<dbReference type="SUPFAM" id="SSF50249">
    <property type="entry name" value="Nucleic acid-binding proteins"/>
    <property type="match status" value="1"/>
</dbReference>
<dbReference type="InterPro" id="IPR012340">
    <property type="entry name" value="NA-bd_OB-fold"/>
</dbReference>
<dbReference type="NCBIfam" id="TIGR00479">
    <property type="entry name" value="rumA"/>
    <property type="match status" value="1"/>
</dbReference>
<dbReference type="InterPro" id="IPR010280">
    <property type="entry name" value="U5_MeTrfase_fam"/>
</dbReference>
<feature type="binding site" evidence="4">
    <location>
        <position position="375"/>
    </location>
    <ligand>
        <name>S-adenosyl-L-methionine</name>
        <dbReference type="ChEBI" id="CHEBI:59789"/>
    </ligand>
</feature>
<feature type="binding site" evidence="4">
    <location>
        <position position="301"/>
    </location>
    <ligand>
        <name>S-adenosyl-L-methionine</name>
        <dbReference type="ChEBI" id="CHEBI:59789"/>
    </ligand>
</feature>
<dbReference type="SUPFAM" id="SSF53335">
    <property type="entry name" value="S-adenosyl-L-methionine-dependent methyltransferases"/>
    <property type="match status" value="1"/>
</dbReference>
<dbReference type="InterPro" id="IPR030390">
    <property type="entry name" value="MeTrfase_TrmA_AS"/>
</dbReference>
<dbReference type="Gene3D" id="3.40.50.150">
    <property type="entry name" value="Vaccinia Virus protein VP39"/>
    <property type="match status" value="1"/>
</dbReference>
<dbReference type="Proteomes" id="UP000269154">
    <property type="component" value="Unassembled WGS sequence"/>
</dbReference>
<dbReference type="PANTHER" id="PTHR11061">
    <property type="entry name" value="RNA M5U METHYLTRANSFERASE"/>
    <property type="match status" value="1"/>
</dbReference>
<keyword evidence="8" id="KW-1185">Reference proteome</keyword>
<feature type="domain" description="TRAM" evidence="6">
    <location>
        <begin position="12"/>
        <end position="70"/>
    </location>
</feature>
<dbReference type="PROSITE" id="PS01230">
    <property type="entry name" value="TRMA_1"/>
    <property type="match status" value="1"/>
</dbReference>
<dbReference type="PROSITE" id="PS50926">
    <property type="entry name" value="TRAM"/>
    <property type="match status" value="1"/>
</dbReference>
<dbReference type="Pfam" id="PF05958">
    <property type="entry name" value="tRNA_U5-meth_tr"/>
    <property type="match status" value="1"/>
</dbReference>
<dbReference type="OrthoDB" id="9804590at2"/>
<dbReference type="PROSITE" id="PS51687">
    <property type="entry name" value="SAM_MT_RNA_M5U"/>
    <property type="match status" value="1"/>
</dbReference>
<dbReference type="PANTHER" id="PTHR11061:SF30">
    <property type="entry name" value="TRNA (URACIL(54)-C(5))-METHYLTRANSFERASE"/>
    <property type="match status" value="1"/>
</dbReference>
<evidence type="ECO:0000256" key="1">
    <source>
        <dbReference type="ARBA" id="ARBA00022603"/>
    </source>
</evidence>
<feature type="binding site" evidence="4">
    <location>
        <position position="330"/>
    </location>
    <ligand>
        <name>S-adenosyl-L-methionine</name>
        <dbReference type="ChEBI" id="CHEBI:59789"/>
    </ligand>
</feature>
<accession>A0A3N6PXW2</accession>
<dbReference type="EC" id="2.1.1.190" evidence="7"/>
<dbReference type="AlphaFoldDB" id="A0A3N6PXW2"/>
<evidence type="ECO:0000313" key="7">
    <source>
        <dbReference type="EMBL" id="RQH53534.1"/>
    </source>
</evidence>
<reference evidence="7 8" key="1">
    <citation type="journal article" date="2018" name="ACS Chem. Biol.">
        <title>Ketoreductase domain dysfunction expands chemodiversity: malyngamide biosynthesis in the cyanobacterium Okeania hirsuta.</title>
        <authorList>
            <person name="Moss N.A."/>
            <person name="Leao T."/>
            <person name="Rankin M."/>
            <person name="McCullough T.M."/>
            <person name="Qu P."/>
            <person name="Korobeynikov A."/>
            <person name="Smith J.L."/>
            <person name="Gerwick L."/>
            <person name="Gerwick W.H."/>
        </authorList>
    </citation>
    <scope>NUCLEOTIDE SEQUENCE [LARGE SCALE GENOMIC DNA]</scope>
    <source>
        <strain evidence="7 8">PAB10Feb10-1</strain>
    </source>
</reference>
<evidence type="ECO:0000313" key="8">
    <source>
        <dbReference type="Proteomes" id="UP000269154"/>
    </source>
</evidence>
<evidence type="ECO:0000256" key="5">
    <source>
        <dbReference type="PROSITE-ProRule" id="PRU10015"/>
    </source>
</evidence>
<keyword evidence="2 4" id="KW-0808">Transferase</keyword>
<evidence type="ECO:0000256" key="4">
    <source>
        <dbReference type="PROSITE-ProRule" id="PRU01024"/>
    </source>
</evidence>
<feature type="active site" evidence="5">
    <location>
        <position position="447"/>
    </location>
</feature>
<dbReference type="InterPro" id="IPR029063">
    <property type="entry name" value="SAM-dependent_MTases_sf"/>
</dbReference>
<keyword evidence="1 4" id="KW-0489">Methyltransferase</keyword>
<gene>
    <name evidence="7" type="primary">rlmD</name>
    <name evidence="7" type="ORF">D5R40_03985</name>
</gene>
<dbReference type="EMBL" id="RCBY01000012">
    <property type="protein sequence ID" value="RQH53534.1"/>
    <property type="molecule type" value="Genomic_DNA"/>
</dbReference>
<dbReference type="CDD" id="cd02440">
    <property type="entry name" value="AdoMet_MTases"/>
    <property type="match status" value="1"/>
</dbReference>
<keyword evidence="3 4" id="KW-0949">S-adenosyl-L-methionine</keyword>
<dbReference type="FunFam" id="2.40.50.1070:FF:000003">
    <property type="entry name" value="23S rRNA (Uracil-5-)-methyltransferase RumA"/>
    <property type="match status" value="1"/>
</dbReference>
<proteinExistence type="inferred from homology"/>
<sequence>MNINNQNLAKLPCEQGQLVEITITDLTDSGDGVGRYGQKVIFVPDTVPGDRLVARLTVVKPKYAYGKLHQLLETSKYRIKPYCIVADKCGGCQWQHISYEYQLQVKQNQVIQALKRIGGLTLSAVDPTLASPAAFGYRNKATYPLSISTTGQVKAGYYQKGSHKVINLNQCPIQDERLNPLLKEVKQDITRQGWKIYDEQKHTGIVRHLSLRIGNNTGEILLTLVINGEEEKTKELLPGIEAQAQKWLENYSRLVGVCLNYNSKATNTIFGQQTVCVAGRLYLYEEFSGLKFQLTPDTFFQVNTKTAEKLMEVVIQELALNGREIIVDAYCGIGTFTLPIAKYLQQVGVPGRDSMEIAGEELLQGARKGLVIGIEVQPMAIKQAQLNAETNHLTNVIFHDGKVEDLLPELQVKPDVVLLDPPRKGCDRSVLETLLEILPERIVYISCKPPTLARDLKFLCSTGKYELSKVQPADFFPQTAHVECAAFLVRKKSK</sequence>